<evidence type="ECO:0000313" key="2">
    <source>
        <dbReference type="Proteomes" id="UP000499080"/>
    </source>
</evidence>
<proteinExistence type="predicted"/>
<accession>A0A4Y2FUT9</accession>
<dbReference type="EMBL" id="BGPR01001077">
    <property type="protein sequence ID" value="GBM44797.1"/>
    <property type="molecule type" value="Genomic_DNA"/>
</dbReference>
<reference evidence="1 2" key="1">
    <citation type="journal article" date="2019" name="Sci. Rep.">
        <title>Orb-weaving spider Araneus ventricosus genome elucidates the spidroin gene catalogue.</title>
        <authorList>
            <person name="Kono N."/>
            <person name="Nakamura H."/>
            <person name="Ohtoshi R."/>
            <person name="Moran D.A.P."/>
            <person name="Shinohara A."/>
            <person name="Yoshida Y."/>
            <person name="Fujiwara M."/>
            <person name="Mori M."/>
            <person name="Tomita M."/>
            <person name="Arakawa K."/>
        </authorList>
    </citation>
    <scope>NUCLEOTIDE SEQUENCE [LARGE SCALE GENOMIC DNA]</scope>
</reference>
<name>A0A4Y2FUT9_ARAVE</name>
<keyword evidence="2" id="KW-1185">Reference proteome</keyword>
<sequence>MVYGQRSPTLSHFIPRIFQKSRSTESKKKAALARISIASRQAITNNDRDNTINSNQRLTADQIALRTELRRDYYALSSSGIYTLQQGMTSHGILLKNPDHGSYERYGHNS</sequence>
<evidence type="ECO:0000313" key="1">
    <source>
        <dbReference type="EMBL" id="GBM44797.1"/>
    </source>
</evidence>
<gene>
    <name evidence="1" type="ORF">AVEN_148299_1</name>
</gene>
<comment type="caution">
    <text evidence="1">The sequence shown here is derived from an EMBL/GenBank/DDBJ whole genome shotgun (WGS) entry which is preliminary data.</text>
</comment>
<protein>
    <submittedName>
        <fullName evidence="1">Uncharacterized protein</fullName>
    </submittedName>
</protein>
<dbReference type="Proteomes" id="UP000499080">
    <property type="component" value="Unassembled WGS sequence"/>
</dbReference>
<dbReference type="AlphaFoldDB" id="A0A4Y2FUT9"/>
<organism evidence="1 2">
    <name type="scientific">Araneus ventricosus</name>
    <name type="common">Orbweaver spider</name>
    <name type="synonym">Epeira ventricosa</name>
    <dbReference type="NCBI Taxonomy" id="182803"/>
    <lineage>
        <taxon>Eukaryota</taxon>
        <taxon>Metazoa</taxon>
        <taxon>Ecdysozoa</taxon>
        <taxon>Arthropoda</taxon>
        <taxon>Chelicerata</taxon>
        <taxon>Arachnida</taxon>
        <taxon>Araneae</taxon>
        <taxon>Araneomorphae</taxon>
        <taxon>Entelegynae</taxon>
        <taxon>Araneoidea</taxon>
        <taxon>Araneidae</taxon>
        <taxon>Araneus</taxon>
    </lineage>
</organism>